<evidence type="ECO:0000313" key="20">
    <source>
        <dbReference type="EMBL" id="MBL0385475.1"/>
    </source>
</evidence>
<dbReference type="Gene3D" id="3.40.120.10">
    <property type="entry name" value="Alpha-D-Glucose-1,6-Bisphosphate, subunit A, domain 3"/>
    <property type="match status" value="3"/>
</dbReference>
<evidence type="ECO:0000256" key="3">
    <source>
        <dbReference type="ARBA" id="ARBA00005164"/>
    </source>
</evidence>
<evidence type="ECO:0000256" key="8">
    <source>
        <dbReference type="ARBA" id="ARBA00022553"/>
    </source>
</evidence>
<evidence type="ECO:0000256" key="4">
    <source>
        <dbReference type="ARBA" id="ARBA00005189"/>
    </source>
</evidence>
<dbReference type="Pfam" id="PF02880">
    <property type="entry name" value="PGM_PMM_III"/>
    <property type="match status" value="1"/>
</dbReference>
<evidence type="ECO:0000256" key="1">
    <source>
        <dbReference type="ARBA" id="ARBA00000443"/>
    </source>
</evidence>
<dbReference type="InterPro" id="IPR016055">
    <property type="entry name" value="A-D-PHexomutase_a/b/a-I/II/III"/>
</dbReference>
<dbReference type="EMBL" id="JAEQNB010000001">
    <property type="protein sequence ID" value="MBL0385475.1"/>
    <property type="molecule type" value="Genomic_DNA"/>
</dbReference>
<keyword evidence="10 15" id="KW-0460">Magnesium</keyword>
<evidence type="ECO:0000256" key="5">
    <source>
        <dbReference type="ARBA" id="ARBA00010231"/>
    </source>
</evidence>
<reference evidence="20 21" key="1">
    <citation type="submission" date="2021-01" db="EMBL/GenBank/DDBJ databases">
        <title>Tumebacillus sp. strain ITR2 16S ribosomal RNA gene Genome sequencing and assembly.</title>
        <authorList>
            <person name="Kang M."/>
        </authorList>
    </citation>
    <scope>NUCLEOTIDE SEQUENCE [LARGE SCALE GENOMIC DNA]</scope>
    <source>
        <strain evidence="20 21">ITR2</strain>
    </source>
</reference>
<dbReference type="Pfam" id="PF00408">
    <property type="entry name" value="PGM_PMM_IV"/>
    <property type="match status" value="1"/>
</dbReference>
<dbReference type="Gene3D" id="3.30.310.50">
    <property type="entry name" value="Alpha-D-phosphohexomutase, C-terminal domain"/>
    <property type="match status" value="1"/>
</dbReference>
<evidence type="ECO:0000256" key="13">
    <source>
        <dbReference type="ARBA" id="ARBA00041398"/>
    </source>
</evidence>
<dbReference type="EC" id="5.4.2.2" evidence="6"/>
<evidence type="ECO:0000256" key="6">
    <source>
        <dbReference type="ARBA" id="ARBA00012728"/>
    </source>
</evidence>
<feature type="domain" description="Alpha-D-phosphohexomutase alpha/beta/alpha" evidence="18">
    <location>
        <begin position="228"/>
        <end position="317"/>
    </location>
</feature>
<dbReference type="InterPro" id="IPR005841">
    <property type="entry name" value="Alpha-D-phosphohexomutase_SF"/>
</dbReference>
<dbReference type="PRINTS" id="PR00509">
    <property type="entry name" value="PGMPMM"/>
</dbReference>
<proteinExistence type="inferred from homology"/>
<dbReference type="InterPro" id="IPR005846">
    <property type="entry name" value="A-D-PHexomutase_a/b/a-III"/>
</dbReference>
<evidence type="ECO:0000256" key="14">
    <source>
        <dbReference type="ARBA" id="ARBA00041467"/>
    </source>
</evidence>
<evidence type="ECO:0000256" key="12">
    <source>
        <dbReference type="ARBA" id="ARBA00039995"/>
    </source>
</evidence>
<keyword evidence="7" id="KW-0313">Glucose metabolism</keyword>
<evidence type="ECO:0000256" key="7">
    <source>
        <dbReference type="ARBA" id="ARBA00022526"/>
    </source>
</evidence>
<accession>A0ABS1J5M4</accession>
<comment type="pathway">
    <text evidence="4">Lipid metabolism.</text>
</comment>
<keyword evidence="8" id="KW-0597">Phosphoprotein</keyword>
<evidence type="ECO:0000256" key="10">
    <source>
        <dbReference type="ARBA" id="ARBA00022842"/>
    </source>
</evidence>
<keyword evidence="11" id="KW-0413">Isomerase</keyword>
<keyword evidence="9 15" id="KW-0479">Metal-binding</keyword>
<sequence length="564" mass="62391">MKGYQSEYQRWLHHQALEPHLLQELQGLSEEKDIEDRFYRHLEFGTGGLRGVIGAGTNRMNTYTVRRVTEGLARYLVQHVEGAQNKGVVIAYDSRHMSPEFAAEAAGVLANHGVRAYLFQELRPTPELSFAVRHLGAAGGIVVTASHNPPEYNGYKVYGEDGGQLPPHAADQILAEIDKVEDELVLQALSLEEGIARGLITMLGDEIDELYTERLVGLSLQPELIRAVSDEVRIVFTPLHGTGNKPVRRVLEALGFRHVHVVPEQELPDPNFSTVKSPNPEERQAFTLAMKLAEEVDADVILGTDPDADRVGVVVRDAGGEFMVLNGNQTGALLLHYILEQRKANGTLPANGVMLKTIVTSNLGRAIAEKNGVTTVDVLTGFKFIGEKIKEYEETGAHTFLFGYEESYGYLIGDFVRDKDAVQAAMMAAEMAAYYKGQGKTLSQVLHEVYETYGTYLEDLLSFTFKGKEGQEKIAQMMEDLRRTPLTAMGSLQVEAAKDYAQGIEGLPKANVLKYVLTDGSWVAIRPSGTEPKIKFYFSAVADNRTVAMEKLEELKSFVLNLIQ</sequence>
<feature type="domain" description="Alpha-D-phosphohexomutase C-terminal" evidence="16">
    <location>
        <begin position="500"/>
        <end position="547"/>
    </location>
</feature>
<keyword evidence="21" id="KW-1185">Reference proteome</keyword>
<evidence type="ECO:0000256" key="15">
    <source>
        <dbReference type="RuleBase" id="RU004326"/>
    </source>
</evidence>
<dbReference type="Proteomes" id="UP000602284">
    <property type="component" value="Unassembled WGS sequence"/>
</dbReference>
<evidence type="ECO:0000313" key="21">
    <source>
        <dbReference type="Proteomes" id="UP000602284"/>
    </source>
</evidence>
<dbReference type="Pfam" id="PF02879">
    <property type="entry name" value="PGM_PMM_II"/>
    <property type="match status" value="1"/>
</dbReference>
<comment type="pathway">
    <text evidence="3">Glycolipid metabolism; diglucosyl-diacylglycerol biosynthesis.</text>
</comment>
<dbReference type="InterPro" id="IPR005845">
    <property type="entry name" value="A-D-PHexomutase_a/b/a-II"/>
</dbReference>
<comment type="cofactor">
    <cofactor evidence="2">
        <name>Mg(2+)</name>
        <dbReference type="ChEBI" id="CHEBI:18420"/>
    </cofactor>
</comment>
<comment type="caution">
    <text evidence="20">The sequence shown here is derived from an EMBL/GenBank/DDBJ whole genome shotgun (WGS) entry which is preliminary data.</text>
</comment>
<protein>
    <recommendedName>
        <fullName evidence="12">Phosphoglucomutase</fullName>
        <ecNumber evidence="6">5.4.2.2</ecNumber>
    </recommendedName>
    <alternativeName>
        <fullName evidence="14">Alpha-phosphoglucomutase</fullName>
    </alternativeName>
    <alternativeName>
        <fullName evidence="13">Glucose phosphomutase</fullName>
    </alternativeName>
</protein>
<dbReference type="InterPro" id="IPR016066">
    <property type="entry name" value="A-D-PHexomutase_CS"/>
</dbReference>
<keyword evidence="7" id="KW-0119">Carbohydrate metabolism</keyword>
<evidence type="ECO:0000256" key="2">
    <source>
        <dbReference type="ARBA" id="ARBA00001946"/>
    </source>
</evidence>
<evidence type="ECO:0000259" key="17">
    <source>
        <dbReference type="Pfam" id="PF02878"/>
    </source>
</evidence>
<dbReference type="Pfam" id="PF02878">
    <property type="entry name" value="PGM_PMM_I"/>
    <property type="match status" value="1"/>
</dbReference>
<dbReference type="PROSITE" id="PS00710">
    <property type="entry name" value="PGM_PMM"/>
    <property type="match status" value="1"/>
</dbReference>
<dbReference type="InterPro" id="IPR036900">
    <property type="entry name" value="A-D-PHexomutase_C_sf"/>
</dbReference>
<gene>
    <name evidence="20" type="ORF">JJB07_02335</name>
</gene>
<dbReference type="InterPro" id="IPR005844">
    <property type="entry name" value="A-D-PHexomutase_a/b/a-I"/>
</dbReference>
<dbReference type="PANTHER" id="PTHR45745:SF1">
    <property type="entry name" value="PHOSPHOGLUCOMUTASE 2B-RELATED"/>
    <property type="match status" value="1"/>
</dbReference>
<evidence type="ECO:0000259" key="18">
    <source>
        <dbReference type="Pfam" id="PF02879"/>
    </source>
</evidence>
<dbReference type="InterPro" id="IPR005843">
    <property type="entry name" value="A-D-PHexomutase_C"/>
</dbReference>
<evidence type="ECO:0000259" key="16">
    <source>
        <dbReference type="Pfam" id="PF00408"/>
    </source>
</evidence>
<dbReference type="RefSeq" id="WP_201630777.1">
    <property type="nucleotide sequence ID" value="NZ_JAEQNB010000001.1"/>
</dbReference>
<feature type="domain" description="Alpha-D-phosphohexomutase alpha/beta/alpha" evidence="19">
    <location>
        <begin position="326"/>
        <end position="453"/>
    </location>
</feature>
<evidence type="ECO:0000259" key="19">
    <source>
        <dbReference type="Pfam" id="PF02880"/>
    </source>
</evidence>
<feature type="domain" description="Alpha-D-phosphohexomutase alpha/beta/alpha" evidence="17">
    <location>
        <begin position="43"/>
        <end position="181"/>
    </location>
</feature>
<evidence type="ECO:0000256" key="9">
    <source>
        <dbReference type="ARBA" id="ARBA00022723"/>
    </source>
</evidence>
<dbReference type="CDD" id="cd05799">
    <property type="entry name" value="PGM2"/>
    <property type="match status" value="1"/>
</dbReference>
<name>A0ABS1J5M4_9BACL</name>
<dbReference type="SUPFAM" id="SSF55957">
    <property type="entry name" value="Phosphoglucomutase, C-terminal domain"/>
    <property type="match status" value="1"/>
</dbReference>
<evidence type="ECO:0000256" key="11">
    <source>
        <dbReference type="ARBA" id="ARBA00023235"/>
    </source>
</evidence>
<comment type="catalytic activity">
    <reaction evidence="1">
        <text>alpha-D-glucose 1-phosphate = alpha-D-glucose 6-phosphate</text>
        <dbReference type="Rhea" id="RHEA:23536"/>
        <dbReference type="ChEBI" id="CHEBI:58225"/>
        <dbReference type="ChEBI" id="CHEBI:58601"/>
        <dbReference type="EC" id="5.4.2.2"/>
    </reaction>
</comment>
<organism evidence="20 21">
    <name type="scientific">Tumebacillus amylolyticus</name>
    <dbReference type="NCBI Taxonomy" id="2801339"/>
    <lineage>
        <taxon>Bacteria</taxon>
        <taxon>Bacillati</taxon>
        <taxon>Bacillota</taxon>
        <taxon>Bacilli</taxon>
        <taxon>Bacillales</taxon>
        <taxon>Alicyclobacillaceae</taxon>
        <taxon>Tumebacillus</taxon>
    </lineage>
</organism>
<dbReference type="PANTHER" id="PTHR45745">
    <property type="entry name" value="PHOSPHOMANNOMUTASE 45A"/>
    <property type="match status" value="1"/>
</dbReference>
<comment type="similarity">
    <text evidence="5 15">Belongs to the phosphohexose mutase family.</text>
</comment>
<dbReference type="SUPFAM" id="SSF53738">
    <property type="entry name" value="Phosphoglucomutase, first 3 domains"/>
    <property type="match status" value="3"/>
</dbReference>